<dbReference type="EMBL" id="CP038015">
    <property type="protein sequence ID" value="QBP39775.1"/>
    <property type="molecule type" value="Genomic_DNA"/>
</dbReference>
<evidence type="ECO:0000313" key="3">
    <source>
        <dbReference type="Proteomes" id="UP000294292"/>
    </source>
</evidence>
<accession>A0A4V1AMM3</accession>
<sequence length="82" mass="8732">MSYEKVNQAKKTVIGTKQTVKAIHGGHVLEILVARDADNRITQPALLAAKENGVKIDYVESKIELGKACGLQVGASVVAITM</sequence>
<dbReference type="KEGG" id="panc:E2636_00740"/>
<dbReference type="GO" id="GO:0005840">
    <property type="term" value="C:ribosome"/>
    <property type="evidence" value="ECO:0007669"/>
    <property type="project" value="UniProtKB-KW"/>
</dbReference>
<dbReference type="Gene3D" id="3.30.1330.30">
    <property type="match status" value="1"/>
</dbReference>
<dbReference type="OrthoDB" id="2353623at2"/>
<proteinExistence type="predicted"/>
<evidence type="ECO:0000313" key="2">
    <source>
        <dbReference type="EMBL" id="QBP39775.1"/>
    </source>
</evidence>
<dbReference type="Pfam" id="PF01248">
    <property type="entry name" value="Ribosomal_L7Ae"/>
    <property type="match status" value="1"/>
</dbReference>
<protein>
    <submittedName>
        <fullName evidence="2">50S ribosomal protein L7ae-like protein</fullName>
    </submittedName>
</protein>
<dbReference type="RefSeq" id="WP_017381017.1">
    <property type="nucleotide sequence ID" value="NZ_CP038015.1"/>
</dbReference>
<reference evidence="2 3" key="1">
    <citation type="submission" date="2019-03" db="EMBL/GenBank/DDBJ databases">
        <title>Complete genome sequence of Paenisporosarcina antarctica CGMCC 1.6503T.</title>
        <authorList>
            <person name="Rong J.-C."/>
            <person name="Chi N.-Y."/>
            <person name="Zhang Q.-F."/>
        </authorList>
    </citation>
    <scope>NUCLEOTIDE SEQUENCE [LARGE SCALE GENOMIC DNA]</scope>
    <source>
        <strain evidence="2 3">CGMCC 1.6503</strain>
    </source>
</reference>
<dbReference type="InterPro" id="IPR004038">
    <property type="entry name" value="Ribosomal_eL8/eL30/eS12/Gad45"/>
</dbReference>
<keyword evidence="3" id="KW-1185">Reference proteome</keyword>
<gene>
    <name evidence="2" type="ORF">E2636_00740</name>
</gene>
<evidence type="ECO:0000259" key="1">
    <source>
        <dbReference type="Pfam" id="PF01248"/>
    </source>
</evidence>
<feature type="domain" description="Ribosomal protein eL8/eL30/eS12/Gadd45" evidence="1">
    <location>
        <begin position="4"/>
        <end position="81"/>
    </location>
</feature>
<keyword evidence="2" id="KW-0687">Ribonucleoprotein</keyword>
<keyword evidence="2" id="KW-0689">Ribosomal protein</keyword>
<name>A0A4V1AMM3_9BACL</name>
<organism evidence="2 3">
    <name type="scientific">Paenisporosarcina antarctica</name>
    <dbReference type="NCBI Taxonomy" id="417367"/>
    <lineage>
        <taxon>Bacteria</taxon>
        <taxon>Bacillati</taxon>
        <taxon>Bacillota</taxon>
        <taxon>Bacilli</taxon>
        <taxon>Bacillales</taxon>
        <taxon>Caryophanaceae</taxon>
        <taxon>Paenisporosarcina</taxon>
    </lineage>
</organism>
<dbReference type="InterPro" id="IPR029064">
    <property type="entry name" value="Ribosomal_eL30-like_sf"/>
</dbReference>
<dbReference type="AlphaFoldDB" id="A0A4V1AMM3"/>
<dbReference type="SUPFAM" id="SSF55315">
    <property type="entry name" value="L30e-like"/>
    <property type="match status" value="1"/>
</dbReference>
<dbReference type="Proteomes" id="UP000294292">
    <property type="component" value="Chromosome"/>
</dbReference>